<dbReference type="Proteomes" id="UP001293718">
    <property type="component" value="Unassembled WGS sequence"/>
</dbReference>
<evidence type="ECO:0000256" key="2">
    <source>
        <dbReference type="ARBA" id="ARBA00005222"/>
    </source>
</evidence>
<evidence type="ECO:0000256" key="5">
    <source>
        <dbReference type="ARBA" id="ARBA00022679"/>
    </source>
</evidence>
<dbReference type="InterPro" id="IPR002654">
    <property type="entry name" value="Glyco_trans_25"/>
</dbReference>
<gene>
    <name evidence="8" type="ORF">SM757_21070</name>
</gene>
<name>A0ABU5IJJ7_9BURK</name>
<reference evidence="8 9" key="1">
    <citation type="submission" date="2023-11" db="EMBL/GenBank/DDBJ databases">
        <title>Draft genome of Azohydromonas lata strain H1 (DSM1123), a polyhydroxyalkanoate producer.</title>
        <authorList>
            <person name="Traversa D."/>
            <person name="D'Addabbo P."/>
            <person name="Pazzani C."/>
            <person name="Manzari C."/>
            <person name="Chiara M."/>
            <person name="Scrascia M."/>
        </authorList>
    </citation>
    <scope>NUCLEOTIDE SEQUENCE [LARGE SCALE GENOMIC DNA]</scope>
    <source>
        <strain evidence="8 9">H1</strain>
    </source>
</reference>
<evidence type="ECO:0000256" key="6">
    <source>
        <dbReference type="ARBA" id="ARBA00022985"/>
    </source>
</evidence>
<keyword evidence="5" id="KW-0808">Transferase</keyword>
<proteinExistence type="inferred from homology"/>
<evidence type="ECO:0000256" key="3">
    <source>
        <dbReference type="ARBA" id="ARBA00006721"/>
    </source>
</evidence>
<evidence type="ECO:0000256" key="1">
    <source>
        <dbReference type="ARBA" id="ARBA00005068"/>
    </source>
</evidence>
<dbReference type="PANTHER" id="PTHR10730:SF53">
    <property type="entry name" value="GLYCOSYLTRANSFERASE 25 FAMILY MEMBER"/>
    <property type="match status" value="1"/>
</dbReference>
<evidence type="ECO:0000259" key="7">
    <source>
        <dbReference type="Pfam" id="PF01755"/>
    </source>
</evidence>
<accession>A0ABU5IJJ7</accession>
<dbReference type="InterPro" id="IPR050757">
    <property type="entry name" value="Collagen_mod_GT25"/>
</dbReference>
<comment type="similarity">
    <text evidence="3">Belongs to the glycosyltransferase 25 family.</text>
</comment>
<keyword evidence="4" id="KW-0328">Glycosyltransferase</keyword>
<organism evidence="8 9">
    <name type="scientific">Azohydromonas lata</name>
    <dbReference type="NCBI Taxonomy" id="45677"/>
    <lineage>
        <taxon>Bacteria</taxon>
        <taxon>Pseudomonadati</taxon>
        <taxon>Pseudomonadota</taxon>
        <taxon>Betaproteobacteria</taxon>
        <taxon>Burkholderiales</taxon>
        <taxon>Sphaerotilaceae</taxon>
        <taxon>Azohydromonas</taxon>
    </lineage>
</organism>
<dbReference type="CDD" id="cd06532">
    <property type="entry name" value="Glyco_transf_25"/>
    <property type="match status" value="1"/>
</dbReference>
<evidence type="ECO:0000256" key="4">
    <source>
        <dbReference type="ARBA" id="ARBA00022676"/>
    </source>
</evidence>
<dbReference type="PANTHER" id="PTHR10730">
    <property type="entry name" value="PROCOLLAGEN-LYSINE,2-OXOGLUTARATE 5-DIOXYGENASE/GLYCOSYLTRANSFERASE 25 FAMILY MEMBER"/>
    <property type="match status" value="1"/>
</dbReference>
<dbReference type="Pfam" id="PF01755">
    <property type="entry name" value="Glyco_transf_25"/>
    <property type="match status" value="1"/>
</dbReference>
<dbReference type="RefSeq" id="WP_322466923.1">
    <property type="nucleotide sequence ID" value="NZ_JAXOJX010000038.1"/>
</dbReference>
<comment type="pathway">
    <text evidence="1">Bacterial outer membrane biogenesis; lipooligosaccharide biosynthesis.</text>
</comment>
<keyword evidence="6" id="KW-0448">Lipopolysaccharide biosynthesis</keyword>
<comment type="caution">
    <text evidence="8">The sequence shown here is derived from an EMBL/GenBank/DDBJ whole genome shotgun (WGS) entry which is preliminary data.</text>
</comment>
<evidence type="ECO:0000313" key="8">
    <source>
        <dbReference type="EMBL" id="MDZ5459072.1"/>
    </source>
</evidence>
<feature type="domain" description="Glycosyl transferase family 25" evidence="7">
    <location>
        <begin position="7"/>
        <end position="114"/>
    </location>
</feature>
<dbReference type="EMBL" id="JAXOJX010000038">
    <property type="protein sequence ID" value="MDZ5459072.1"/>
    <property type="molecule type" value="Genomic_DNA"/>
</dbReference>
<sequence>MNAAAMPVYVINMPSAAQRRRRMQAALQAVGLQAEWVQAVVGRELDAQTLDALYAPRLNRRQFYRPLTPGEIGCYASHLKVWQLMVQRGQPCALVLEDDVALEPALPAVLQALALRADWDMVKLVGRDNEAPAQRLPLAGGAELVRYRRVPSLTGAYAISLEGARKLTQRLPPFGRPVDVDLRHHWEFGLRMFGALPYPARLNEDSLVSTIDGRNAPGLSLVPRLRKLRYQLRYSWYNHFFSRRSS</sequence>
<keyword evidence="9" id="KW-1185">Reference proteome</keyword>
<protein>
    <submittedName>
        <fullName evidence="8">Glycosyltransferase family 25 protein</fullName>
    </submittedName>
</protein>
<evidence type="ECO:0000313" key="9">
    <source>
        <dbReference type="Proteomes" id="UP001293718"/>
    </source>
</evidence>
<comment type="pathway">
    <text evidence="2">Glycan metabolism; lacto-N-neotetraose biosynthesis.</text>
</comment>